<evidence type="ECO:0000256" key="1">
    <source>
        <dbReference type="SAM" id="MobiDB-lite"/>
    </source>
</evidence>
<reference evidence="2 3" key="1">
    <citation type="journal article" date="2021" name="Nat. Commun.">
        <title>Genetic determinants of endophytism in the Arabidopsis root mycobiome.</title>
        <authorList>
            <person name="Mesny F."/>
            <person name="Miyauchi S."/>
            <person name="Thiergart T."/>
            <person name="Pickel B."/>
            <person name="Atanasova L."/>
            <person name="Karlsson M."/>
            <person name="Huettel B."/>
            <person name="Barry K.W."/>
            <person name="Haridas S."/>
            <person name="Chen C."/>
            <person name="Bauer D."/>
            <person name="Andreopoulos W."/>
            <person name="Pangilinan J."/>
            <person name="LaButti K."/>
            <person name="Riley R."/>
            <person name="Lipzen A."/>
            <person name="Clum A."/>
            <person name="Drula E."/>
            <person name="Henrissat B."/>
            <person name="Kohler A."/>
            <person name="Grigoriev I.V."/>
            <person name="Martin F.M."/>
            <person name="Hacquard S."/>
        </authorList>
    </citation>
    <scope>NUCLEOTIDE SEQUENCE [LARGE SCALE GENOMIC DNA]</scope>
    <source>
        <strain evidence="2 3">MPI-SDFR-AT-0080</strain>
    </source>
</reference>
<dbReference type="EMBL" id="JAGTJR010000046">
    <property type="protein sequence ID" value="KAH7030037.1"/>
    <property type="molecule type" value="Genomic_DNA"/>
</dbReference>
<comment type="caution">
    <text evidence="2">The sequence shown here is derived from an EMBL/GenBank/DDBJ whole genome shotgun (WGS) entry which is preliminary data.</text>
</comment>
<evidence type="ECO:0000313" key="3">
    <source>
        <dbReference type="Proteomes" id="UP000774617"/>
    </source>
</evidence>
<feature type="region of interest" description="Disordered" evidence="1">
    <location>
        <begin position="183"/>
        <end position="215"/>
    </location>
</feature>
<organism evidence="2 3">
    <name type="scientific">Macrophomina phaseolina</name>
    <dbReference type="NCBI Taxonomy" id="35725"/>
    <lineage>
        <taxon>Eukaryota</taxon>
        <taxon>Fungi</taxon>
        <taxon>Dikarya</taxon>
        <taxon>Ascomycota</taxon>
        <taxon>Pezizomycotina</taxon>
        <taxon>Dothideomycetes</taxon>
        <taxon>Dothideomycetes incertae sedis</taxon>
        <taxon>Botryosphaeriales</taxon>
        <taxon>Botryosphaeriaceae</taxon>
        <taxon>Macrophomina</taxon>
    </lineage>
</organism>
<dbReference type="InterPro" id="IPR045864">
    <property type="entry name" value="aa-tRNA-synth_II/BPL/LPL"/>
</dbReference>
<name>A0ABQ8FY74_9PEZI</name>
<protein>
    <submittedName>
        <fullName evidence="2">Uncharacterized protein</fullName>
    </submittedName>
</protein>
<feature type="region of interest" description="Disordered" evidence="1">
    <location>
        <begin position="1"/>
        <end position="38"/>
    </location>
</feature>
<keyword evidence="3" id="KW-1185">Reference proteome</keyword>
<proteinExistence type="predicted"/>
<dbReference type="SUPFAM" id="SSF55681">
    <property type="entry name" value="Class II aaRS and biotin synthetases"/>
    <property type="match status" value="1"/>
</dbReference>
<sequence>MRALRQHLDRISRSNDEAVQRRRRRRSHPWAPPSPRPSNDPIELARMYCSRTFRPFRVKDPWRYAQDAHYLIDSPWRPVRVERDFFHLRLLPQGHDPRFAMWLGMNAPIRQWVESYNHEVFRAGQIKFCLTAALFKALQENWRIAGHDDDFPEDLFWAMGEWCDVAAYRIMEAVCQSVPVERLPADAEPPPGQAPDDDGPGPEFGNWARPSSRGL</sequence>
<feature type="compositionally biased region" description="Basic and acidic residues" evidence="1">
    <location>
        <begin position="1"/>
        <end position="20"/>
    </location>
</feature>
<accession>A0ABQ8FY74</accession>
<dbReference type="Proteomes" id="UP000774617">
    <property type="component" value="Unassembled WGS sequence"/>
</dbReference>
<gene>
    <name evidence="2" type="ORF">B0J12DRAFT_745306</name>
</gene>
<evidence type="ECO:0000313" key="2">
    <source>
        <dbReference type="EMBL" id="KAH7030037.1"/>
    </source>
</evidence>